<keyword evidence="2" id="KW-0689">Ribosomal protein</keyword>
<comment type="caution">
    <text evidence="2">The sequence shown here is derived from an EMBL/GenBank/DDBJ whole genome shotgun (WGS) entry which is preliminary data.</text>
</comment>
<reference evidence="2 3" key="1">
    <citation type="submission" date="2020-08" db="EMBL/GenBank/DDBJ databases">
        <title>Genomic Encyclopedia of Type Strains, Phase IV (KMG-IV): sequencing the most valuable type-strain genomes for metagenomic binning, comparative biology and taxonomic classification.</title>
        <authorList>
            <person name="Goeker M."/>
        </authorList>
    </citation>
    <scope>NUCLEOTIDE SEQUENCE [LARGE SCALE GENOMIC DNA]</scope>
    <source>
        <strain evidence="2 3">DSM 25799</strain>
    </source>
</reference>
<dbReference type="GO" id="GO:0016747">
    <property type="term" value="F:acyltransferase activity, transferring groups other than amino-acyl groups"/>
    <property type="evidence" value="ECO:0007669"/>
    <property type="project" value="InterPro"/>
</dbReference>
<dbReference type="AlphaFoldDB" id="A0A7W8CZ81"/>
<dbReference type="Pfam" id="PF00583">
    <property type="entry name" value="Acetyltransf_1"/>
    <property type="match status" value="1"/>
</dbReference>
<dbReference type="InterPro" id="IPR000182">
    <property type="entry name" value="GNAT_dom"/>
</dbReference>
<gene>
    <name evidence="2" type="ORF">HNQ47_001037</name>
</gene>
<feature type="domain" description="N-acetyltransferase" evidence="1">
    <location>
        <begin position="1"/>
        <end position="156"/>
    </location>
</feature>
<dbReference type="PANTHER" id="PTHR43138">
    <property type="entry name" value="ACETYLTRANSFERASE, GNAT FAMILY"/>
    <property type="match status" value="1"/>
</dbReference>
<evidence type="ECO:0000259" key="1">
    <source>
        <dbReference type="PROSITE" id="PS51186"/>
    </source>
</evidence>
<dbReference type="CDD" id="cd04301">
    <property type="entry name" value="NAT_SF"/>
    <property type="match status" value="1"/>
</dbReference>
<proteinExistence type="predicted"/>
<keyword evidence="2" id="KW-0687">Ribonucleoprotein</keyword>
<dbReference type="SUPFAM" id="SSF55729">
    <property type="entry name" value="Acyl-CoA N-acyltransferases (Nat)"/>
    <property type="match status" value="1"/>
</dbReference>
<dbReference type="PROSITE" id="PS51186">
    <property type="entry name" value="GNAT"/>
    <property type="match status" value="1"/>
</dbReference>
<dbReference type="PANTHER" id="PTHR43138:SF1">
    <property type="entry name" value="N-ACETYLTRANSFERASE ACA1"/>
    <property type="match status" value="1"/>
</dbReference>
<dbReference type="RefSeq" id="WP_183328222.1">
    <property type="nucleotide sequence ID" value="NZ_JACHHK010000003.1"/>
</dbReference>
<sequence>MIRVFNDDDIFDMTRIWNDAVLENNSIPQTETMSEQEAMHFFSDQYTAVYEENGKIAGLYILHPNNIGHCGHIANATYVVDKKMRGRHIGEQLVNDCLVQAKELGYSILQFNAVVCENVHAVHLYERLGFVNLGRIPGGYRNKEGDHDIYVMYQVL</sequence>
<dbReference type="InterPro" id="IPR016181">
    <property type="entry name" value="Acyl_CoA_acyltransferase"/>
</dbReference>
<evidence type="ECO:0000313" key="2">
    <source>
        <dbReference type="EMBL" id="MBB5183017.1"/>
    </source>
</evidence>
<evidence type="ECO:0000313" key="3">
    <source>
        <dbReference type="Proteomes" id="UP000539953"/>
    </source>
</evidence>
<protein>
    <submittedName>
        <fullName evidence="2">Ribosomal protein S18 acetylase RimI-like enzyme</fullName>
    </submittedName>
</protein>
<dbReference type="GO" id="GO:0005840">
    <property type="term" value="C:ribosome"/>
    <property type="evidence" value="ECO:0007669"/>
    <property type="project" value="UniProtKB-KW"/>
</dbReference>
<dbReference type="Gene3D" id="3.40.630.30">
    <property type="match status" value="1"/>
</dbReference>
<dbReference type="Proteomes" id="UP000539953">
    <property type="component" value="Unassembled WGS sequence"/>
</dbReference>
<dbReference type="InterPro" id="IPR052742">
    <property type="entry name" value="Mito_N-acetyltransferase"/>
</dbReference>
<name>A0A7W8CZ81_9FIRM</name>
<keyword evidence="3" id="KW-1185">Reference proteome</keyword>
<dbReference type="EMBL" id="JACHHK010000003">
    <property type="protein sequence ID" value="MBB5183017.1"/>
    <property type="molecule type" value="Genomic_DNA"/>
</dbReference>
<organism evidence="2 3">
    <name type="scientific">Catenisphaera adipataccumulans</name>
    <dbReference type="NCBI Taxonomy" id="700500"/>
    <lineage>
        <taxon>Bacteria</taxon>
        <taxon>Bacillati</taxon>
        <taxon>Bacillota</taxon>
        <taxon>Erysipelotrichia</taxon>
        <taxon>Erysipelotrichales</taxon>
        <taxon>Erysipelotrichaceae</taxon>
        <taxon>Catenisphaera</taxon>
    </lineage>
</organism>
<accession>A0A7W8CZ81</accession>